<dbReference type="InterPro" id="IPR006963">
    <property type="entry name" value="Mopterin_OxRdtase_4Fe-4S_dom"/>
</dbReference>
<dbReference type="PROSITE" id="PS00551">
    <property type="entry name" value="MOLYBDOPTERIN_PROK_1"/>
    <property type="match status" value="1"/>
</dbReference>
<evidence type="ECO:0000256" key="6">
    <source>
        <dbReference type="ARBA" id="ARBA00022723"/>
    </source>
</evidence>
<dbReference type="GO" id="GO:0016491">
    <property type="term" value="F:oxidoreductase activity"/>
    <property type="evidence" value="ECO:0007669"/>
    <property type="project" value="UniProtKB-KW"/>
</dbReference>
<dbReference type="SUPFAM" id="SSF53706">
    <property type="entry name" value="Formate dehydrogenase/DMSO reductase, domains 1-3"/>
    <property type="match status" value="1"/>
</dbReference>
<dbReference type="GO" id="GO:0043546">
    <property type="term" value="F:molybdopterin cofactor binding"/>
    <property type="evidence" value="ECO:0007669"/>
    <property type="project" value="InterPro"/>
</dbReference>
<protein>
    <submittedName>
        <fullName evidence="12">Assimilatory nitrate reductase large subunit</fullName>
        <ecNumber evidence="12">1.7.99.4</ecNumber>
    </submittedName>
</protein>
<evidence type="ECO:0000313" key="12">
    <source>
        <dbReference type="EMBL" id="AIQ90474.1"/>
    </source>
</evidence>
<dbReference type="InterPro" id="IPR009010">
    <property type="entry name" value="Asp_de-COase-like_dom_sf"/>
</dbReference>
<name>A0A089Q7E9_9HYPH</name>
<dbReference type="CDD" id="cd02754">
    <property type="entry name" value="MopB_Nitrate-R-NapA-like"/>
    <property type="match status" value="1"/>
</dbReference>
<keyword evidence="7 12" id="KW-0560">Oxidoreductase</keyword>
<evidence type="ECO:0000259" key="11">
    <source>
        <dbReference type="PROSITE" id="PS51669"/>
    </source>
</evidence>
<dbReference type="SMART" id="SM00926">
    <property type="entry name" value="Molybdop_Fe4S4"/>
    <property type="match status" value="1"/>
</dbReference>
<keyword evidence="13" id="KW-1185">Reference proteome</keyword>
<feature type="domain" description="4Fe-4S Mo/W bis-MGD-type" evidence="11">
    <location>
        <begin position="7"/>
        <end position="63"/>
    </location>
</feature>
<dbReference type="Pfam" id="PF01568">
    <property type="entry name" value="Molydop_binding"/>
    <property type="match status" value="1"/>
</dbReference>
<comment type="cofactor">
    <cofactor evidence="2">
        <name>[4Fe-4S] cluster</name>
        <dbReference type="ChEBI" id="CHEBI:49883"/>
    </cofactor>
</comment>
<dbReference type="Proteomes" id="UP000029492">
    <property type="component" value="Chromosome"/>
</dbReference>
<dbReference type="SUPFAM" id="SSF50692">
    <property type="entry name" value="ADC-like"/>
    <property type="match status" value="1"/>
</dbReference>
<dbReference type="Gene3D" id="1.10.10.1100">
    <property type="entry name" value="BFD-like [2Fe-2S]-binding domain"/>
    <property type="match status" value="1"/>
</dbReference>
<dbReference type="InterPro" id="IPR041854">
    <property type="entry name" value="BFD-like_2Fe2S-bd_dom_sf"/>
</dbReference>
<dbReference type="InterPro" id="IPR006656">
    <property type="entry name" value="Mopterin_OxRdtase"/>
</dbReference>
<comment type="cofactor">
    <cofactor evidence="1">
        <name>Mo-bis(molybdopterin guanine dinucleotide)</name>
        <dbReference type="ChEBI" id="CHEBI:60539"/>
    </cofactor>
</comment>
<comment type="similarity">
    <text evidence="3">Belongs to the prokaryotic molybdopterin-containing oxidoreductase family. NasA/NapA/NarB subfamily.</text>
</comment>
<dbReference type="RefSeq" id="WP_043757529.1">
    <property type="nucleotide sequence ID" value="NZ_CP003811.1"/>
</dbReference>
<dbReference type="GO" id="GO:1990204">
    <property type="term" value="C:oxidoreductase complex"/>
    <property type="evidence" value="ECO:0007669"/>
    <property type="project" value="UniProtKB-ARBA"/>
</dbReference>
<dbReference type="Pfam" id="PF00384">
    <property type="entry name" value="Molybdopterin"/>
    <property type="match status" value="1"/>
</dbReference>
<dbReference type="Gene3D" id="3.40.50.740">
    <property type="match status" value="1"/>
</dbReference>
<reference evidence="12 13" key="1">
    <citation type="journal article" date="2014" name="PLoS ONE">
        <title>Genome Information of Methylobacterium oryzae, a Plant-Probiotic Methylotroph in the Phyllosphere.</title>
        <authorList>
            <person name="Kwak M.J."/>
            <person name="Jeong H."/>
            <person name="Madhaiyan M."/>
            <person name="Lee Y."/>
            <person name="Sa T.M."/>
            <person name="Oh T.K."/>
            <person name="Kim J.F."/>
        </authorList>
    </citation>
    <scope>NUCLEOTIDE SEQUENCE [LARGE SCALE GENOMIC DNA]</scope>
    <source>
        <strain evidence="12 13">CBMB20</strain>
    </source>
</reference>
<dbReference type="PROSITE" id="PS51669">
    <property type="entry name" value="4FE4S_MOW_BIS_MGD"/>
    <property type="match status" value="1"/>
</dbReference>
<evidence type="ECO:0000256" key="4">
    <source>
        <dbReference type="ARBA" id="ARBA00022485"/>
    </source>
</evidence>
<dbReference type="Gene3D" id="2.20.25.90">
    <property type="entry name" value="ADC-like domains"/>
    <property type="match status" value="1"/>
</dbReference>
<gene>
    <name evidence="12" type="ORF">MOC_2719</name>
</gene>
<evidence type="ECO:0000313" key="13">
    <source>
        <dbReference type="Proteomes" id="UP000029492"/>
    </source>
</evidence>
<keyword evidence="8" id="KW-0408">Iron</keyword>
<dbReference type="eggNOG" id="COG0243">
    <property type="taxonomic scope" value="Bacteria"/>
</dbReference>
<keyword evidence="5" id="KW-0500">Molybdenum</keyword>
<sequence length="898" mass="94811">MTQPVAASTVRTTCPYCGVGCGVLASPDGQGGAMIAGDTDHPANFGRLCSKGSALGETLSLENRLLHPQVDNAQVSWDAALDTVAGKLRAVAEEHGPDAIAFYLSGQLLTEDYYVANKLAKGFIGTPHVDTNSRLCMSSAVAAHRRAFGSDTVPGCYEDLDEADLIVLVGSNTAWCHPILFRRMADAKARRGTKFVVIDPRRTQTAEESDLFLGIRPGTDTALFSGLLVYLSDNGFRDRAFIDSHTAGLDGALDRARQIAPDVAAVAAVTGAPEADIAAFYALFAGTRRVVTAFSQGVNQSAQGTDKGNSIINCHLVTGRIGETGMGPFSLTGQPNAMGGREVGGLANMLAAHMHFTPEEVDRVRRYWGAPRIITGEGMKAVALFEAIARGKIKALWVMGTNPLVSMPRADAIRESLAGLDLYVVSEAVADSDTARGLGKTTVLLPAQAWGEKDGTVTNSERRISRQRRFLASPGEARPDWAALADVGRRLGHGKAFAFDSAAAIFREHAGLSAYENNGTRDFDLGALADISDAAYDVTLPVQWPIPKRSGFRGAPQGKARLFGDGRFYTFDRRARFVAVQPPALALAASPAFPLMLNTGRVRDHWHTMTRTGKSQRLSAHRAVPFVEIHPDDAAAHGLAEGDIARLSTEHGAAELEVTVTDTVVPGNLFMPMHWGGAFASQARVGALVRGMTDPVSGQPELKATPAAIASVGYRARGFLLTRRQVAMPEGWWWARAAITGGWGAQFATADSSRAVALMVRGLIQSEALSGCELAEYADHTRNRYRCAVYDGDRLVACLAYAPAGERPDWEAAKALFAAGVPDAAERRALLSGRAATASAGPVVCACHGVGADVIATTIAGGAASVEAVGAACKAGTNCGSCIPEIRKMLAGQTACAA</sequence>
<dbReference type="Pfam" id="PF04324">
    <property type="entry name" value="Fer2_BFD"/>
    <property type="match status" value="1"/>
</dbReference>
<dbReference type="STRING" id="693986.MOC_2719"/>
<keyword evidence="6" id="KW-0479">Metal-binding</keyword>
<proteinExistence type="inferred from homology"/>
<evidence type="ECO:0000256" key="9">
    <source>
        <dbReference type="ARBA" id="ARBA00023014"/>
    </source>
</evidence>
<dbReference type="GO" id="GO:0046872">
    <property type="term" value="F:metal ion binding"/>
    <property type="evidence" value="ECO:0007669"/>
    <property type="project" value="UniProtKB-KW"/>
</dbReference>
<dbReference type="Pfam" id="PF04879">
    <property type="entry name" value="Molybdop_Fe4S4"/>
    <property type="match status" value="1"/>
</dbReference>
<evidence type="ECO:0000256" key="5">
    <source>
        <dbReference type="ARBA" id="ARBA00022505"/>
    </source>
</evidence>
<dbReference type="InterPro" id="IPR050123">
    <property type="entry name" value="Prok_molybdopt-oxidoreductase"/>
</dbReference>
<dbReference type="InterPro" id="IPR041957">
    <property type="entry name" value="CT_Nitrate-R-NapA-like"/>
</dbReference>
<dbReference type="AlphaFoldDB" id="A0A089Q7E9"/>
<evidence type="ECO:0000256" key="1">
    <source>
        <dbReference type="ARBA" id="ARBA00001942"/>
    </source>
</evidence>
<dbReference type="InterPro" id="IPR006657">
    <property type="entry name" value="MoPterin_dinucl-bd_dom"/>
</dbReference>
<dbReference type="InterPro" id="IPR007419">
    <property type="entry name" value="BFD-like_2Fe2S-bd_dom"/>
</dbReference>
<dbReference type="Gene3D" id="3.40.228.10">
    <property type="entry name" value="Dimethylsulfoxide Reductase, domain 2"/>
    <property type="match status" value="1"/>
</dbReference>
<evidence type="ECO:0000256" key="3">
    <source>
        <dbReference type="ARBA" id="ARBA00008747"/>
    </source>
</evidence>
<dbReference type="CDD" id="cd02791">
    <property type="entry name" value="MopB_CT_Nitrate-R-NapA-like"/>
    <property type="match status" value="1"/>
</dbReference>
<dbReference type="KEGG" id="mor:MOC_2719"/>
<dbReference type="HOGENOM" id="CLU_000422_13_4_5"/>
<keyword evidence="10" id="KW-0534">Nitrate assimilation</keyword>
<evidence type="ECO:0000256" key="10">
    <source>
        <dbReference type="ARBA" id="ARBA00023063"/>
    </source>
</evidence>
<dbReference type="EC" id="1.7.99.4" evidence="12"/>
<dbReference type="EMBL" id="CP003811">
    <property type="protein sequence ID" value="AIQ90474.1"/>
    <property type="molecule type" value="Genomic_DNA"/>
</dbReference>
<keyword evidence="9" id="KW-0411">Iron-sulfur</keyword>
<keyword evidence="4" id="KW-0004">4Fe-4S</keyword>
<evidence type="ECO:0000256" key="2">
    <source>
        <dbReference type="ARBA" id="ARBA00001966"/>
    </source>
</evidence>
<evidence type="ECO:0000256" key="7">
    <source>
        <dbReference type="ARBA" id="ARBA00023002"/>
    </source>
</evidence>
<dbReference type="GO" id="GO:0051539">
    <property type="term" value="F:4 iron, 4 sulfur cluster binding"/>
    <property type="evidence" value="ECO:0007669"/>
    <property type="project" value="UniProtKB-KW"/>
</dbReference>
<dbReference type="GO" id="GO:0045333">
    <property type="term" value="P:cellular respiration"/>
    <property type="evidence" value="ECO:0007669"/>
    <property type="project" value="UniProtKB-ARBA"/>
</dbReference>
<dbReference type="Gene3D" id="2.40.40.20">
    <property type="match status" value="1"/>
</dbReference>
<dbReference type="GO" id="GO:0016020">
    <property type="term" value="C:membrane"/>
    <property type="evidence" value="ECO:0007669"/>
    <property type="project" value="TreeGrafter"/>
</dbReference>
<dbReference type="GO" id="GO:0042128">
    <property type="term" value="P:nitrate assimilation"/>
    <property type="evidence" value="ECO:0007669"/>
    <property type="project" value="UniProtKB-KW"/>
</dbReference>
<dbReference type="PANTHER" id="PTHR43105:SF9">
    <property type="entry name" value="NADPH-FE(3+) OXIDOREDUCTASE SUBUNIT ALPHA"/>
    <property type="match status" value="1"/>
</dbReference>
<dbReference type="InterPro" id="IPR027467">
    <property type="entry name" value="MopterinOxRdtase_cofactor_BS"/>
</dbReference>
<organism evidence="12 13">
    <name type="scientific">Methylobacterium oryzae CBMB20</name>
    <dbReference type="NCBI Taxonomy" id="693986"/>
    <lineage>
        <taxon>Bacteria</taxon>
        <taxon>Pseudomonadati</taxon>
        <taxon>Pseudomonadota</taxon>
        <taxon>Alphaproteobacteria</taxon>
        <taxon>Hyphomicrobiales</taxon>
        <taxon>Methylobacteriaceae</taxon>
        <taxon>Methylobacterium</taxon>
    </lineage>
</organism>
<dbReference type="PANTHER" id="PTHR43105">
    <property type="entry name" value="RESPIRATORY NITRATE REDUCTASE"/>
    <property type="match status" value="1"/>
</dbReference>
<accession>A0A089Q7E9</accession>
<evidence type="ECO:0000256" key="8">
    <source>
        <dbReference type="ARBA" id="ARBA00023004"/>
    </source>
</evidence>